<organism evidence="1">
    <name type="scientific">viral metagenome</name>
    <dbReference type="NCBI Taxonomy" id="1070528"/>
    <lineage>
        <taxon>unclassified sequences</taxon>
        <taxon>metagenomes</taxon>
        <taxon>organismal metagenomes</taxon>
    </lineage>
</organism>
<dbReference type="EMBL" id="MN740268">
    <property type="protein sequence ID" value="QHT96861.1"/>
    <property type="molecule type" value="Genomic_DNA"/>
</dbReference>
<name>A0A6C0IUA5_9ZZZZ</name>
<proteinExistence type="predicted"/>
<dbReference type="AlphaFoldDB" id="A0A6C0IUA5"/>
<accession>A0A6C0IUA5</accession>
<reference evidence="1" key="1">
    <citation type="journal article" date="2020" name="Nature">
        <title>Giant virus diversity and host interactions through global metagenomics.</title>
        <authorList>
            <person name="Schulz F."/>
            <person name="Roux S."/>
            <person name="Paez-Espino D."/>
            <person name="Jungbluth S."/>
            <person name="Walsh D.A."/>
            <person name="Denef V.J."/>
            <person name="McMahon K.D."/>
            <person name="Konstantinidis K.T."/>
            <person name="Eloe-Fadrosh E.A."/>
            <person name="Kyrpides N.C."/>
            <person name="Woyke T."/>
        </authorList>
    </citation>
    <scope>NUCLEOTIDE SEQUENCE</scope>
    <source>
        <strain evidence="1">GVMAG-M-3300024336-7</strain>
    </source>
</reference>
<protein>
    <submittedName>
        <fullName evidence="1">Uncharacterized protein</fullName>
    </submittedName>
</protein>
<evidence type="ECO:0000313" key="1">
    <source>
        <dbReference type="EMBL" id="QHT96861.1"/>
    </source>
</evidence>
<sequence>MSFPEGSLEGPHMGIHIVRAFTTPLLIVPGLFGRDSFVCPGLSKEDRSIAETLRGFTARRHFDAGGVAYWKVLIVFFKDTSPRRDIEASGCRRDDTFPLRIDTDLVTLMGKPGIMVSISSSVFGFIRLQNLM</sequence>